<proteinExistence type="inferred from homology"/>
<sequence>MGKSGKTPTSLRMDNTKLVLKTILSSKVPPSRADVAASTGLTRATVSRLVDSLLDCDIISELPPVKSAIGRPASPLVPRTSRHAVVGCEVNVAYLSVAVMDLSGKLLYSQIKKMSTRHLGPSGALKELEKIYGQWKQPKAVRVLGAGLCVPGLIADDGATVLTAPNLGWTGVQMKELSFAQLGCFGGFRLFNEADAAGYSVLHSAPGKVSNYRDFLYVSGEVGVGAAVYEKGRRLGGSHGWAGEFGHVCVDRSGPKCNCGSNGCLEQYVGESGLVRNAGLPEGTELSKLIELFREGSETARDAMDAGALALGLALANTLNLLDLDTVFFGGTFVDLYPCFETILKAELKYRVLSSHWKDIELIVNRKGEISAAIGACLWIFNDLIEDLSGFPGV</sequence>
<dbReference type="SUPFAM" id="SSF53067">
    <property type="entry name" value="Actin-like ATPase domain"/>
    <property type="match status" value="2"/>
</dbReference>
<dbReference type="RefSeq" id="WP_087069737.1">
    <property type="nucleotide sequence ID" value="NZ_CP136960.1"/>
</dbReference>
<dbReference type="Gene3D" id="3.30.420.40">
    <property type="match status" value="2"/>
</dbReference>
<dbReference type="PANTHER" id="PTHR18964:SF149">
    <property type="entry name" value="BIFUNCTIONAL UDP-N-ACETYLGLUCOSAMINE 2-EPIMERASE_N-ACETYLMANNOSAMINE KINASE"/>
    <property type="match status" value="1"/>
</dbReference>
<comment type="similarity">
    <text evidence="1">Belongs to the ROK (NagC/XylR) family.</text>
</comment>
<protein>
    <submittedName>
        <fullName evidence="2">ROK family protein</fullName>
    </submittedName>
</protein>
<dbReference type="Gene3D" id="1.10.10.10">
    <property type="entry name" value="Winged helix-like DNA-binding domain superfamily/Winged helix DNA-binding domain"/>
    <property type="match status" value="1"/>
</dbReference>
<dbReference type="InterPro" id="IPR036388">
    <property type="entry name" value="WH-like_DNA-bd_sf"/>
</dbReference>
<reference evidence="2 3" key="1">
    <citation type="submission" date="2023-10" db="EMBL/GenBank/DDBJ databases">
        <title>Whole Genome based description of the genera Actinobaculum and Actinotignum reveals a complex phylogenetic relationship within the species included in the genus Actinotignum.</title>
        <authorList>
            <person name="Jensen C.S."/>
            <person name="Dargis R."/>
            <person name="Kemp M."/>
            <person name="Christensen J.J."/>
        </authorList>
    </citation>
    <scope>NUCLEOTIDE SEQUENCE [LARGE SCALE GENOMIC DNA]</scope>
    <source>
        <strain evidence="2 3">SLA_B089</strain>
    </source>
</reference>
<dbReference type="EMBL" id="JAWNFY010000007">
    <property type="protein sequence ID" value="MDY5146070.1"/>
    <property type="molecule type" value="Genomic_DNA"/>
</dbReference>
<gene>
    <name evidence="2" type="ORF">R6P33_03380</name>
</gene>
<dbReference type="Proteomes" id="UP001284901">
    <property type="component" value="Unassembled WGS sequence"/>
</dbReference>
<evidence type="ECO:0000256" key="1">
    <source>
        <dbReference type="ARBA" id="ARBA00006479"/>
    </source>
</evidence>
<dbReference type="InterPro" id="IPR036390">
    <property type="entry name" value="WH_DNA-bd_sf"/>
</dbReference>
<organism evidence="2 3">
    <name type="scientific">Actinotignum timonense</name>
    <dbReference type="NCBI Taxonomy" id="1870995"/>
    <lineage>
        <taxon>Bacteria</taxon>
        <taxon>Bacillati</taxon>
        <taxon>Actinomycetota</taxon>
        <taxon>Actinomycetes</taxon>
        <taxon>Actinomycetales</taxon>
        <taxon>Actinomycetaceae</taxon>
        <taxon>Actinotignum</taxon>
    </lineage>
</organism>
<dbReference type="GeneID" id="92813049"/>
<evidence type="ECO:0000313" key="2">
    <source>
        <dbReference type="EMBL" id="MDY5146070.1"/>
    </source>
</evidence>
<dbReference type="SUPFAM" id="SSF46785">
    <property type="entry name" value="Winged helix' DNA-binding domain"/>
    <property type="match status" value="1"/>
</dbReference>
<keyword evidence="3" id="KW-1185">Reference proteome</keyword>
<evidence type="ECO:0000313" key="3">
    <source>
        <dbReference type="Proteomes" id="UP001284901"/>
    </source>
</evidence>
<accession>A0ABU5GFL3</accession>
<comment type="caution">
    <text evidence="2">The sequence shown here is derived from an EMBL/GenBank/DDBJ whole genome shotgun (WGS) entry which is preliminary data.</text>
</comment>
<dbReference type="InterPro" id="IPR043129">
    <property type="entry name" value="ATPase_NBD"/>
</dbReference>
<dbReference type="Pfam" id="PF00480">
    <property type="entry name" value="ROK"/>
    <property type="match status" value="1"/>
</dbReference>
<dbReference type="PANTHER" id="PTHR18964">
    <property type="entry name" value="ROK (REPRESSOR, ORF, KINASE) FAMILY"/>
    <property type="match status" value="1"/>
</dbReference>
<name>A0ABU5GFL3_9ACTO</name>
<dbReference type="InterPro" id="IPR000600">
    <property type="entry name" value="ROK"/>
</dbReference>